<name>A0A6A7BX07_9PEZI</name>
<organism evidence="6 7">
    <name type="scientific">Piedraia hortae CBS 480.64</name>
    <dbReference type="NCBI Taxonomy" id="1314780"/>
    <lineage>
        <taxon>Eukaryota</taxon>
        <taxon>Fungi</taxon>
        <taxon>Dikarya</taxon>
        <taxon>Ascomycota</taxon>
        <taxon>Pezizomycotina</taxon>
        <taxon>Dothideomycetes</taxon>
        <taxon>Dothideomycetidae</taxon>
        <taxon>Capnodiales</taxon>
        <taxon>Piedraiaceae</taxon>
        <taxon>Piedraia</taxon>
    </lineage>
</organism>
<sequence length="98" mass="11102">MSLSQIVSRQLPTMRQSLRTFSMAARQMAGGDAGAPRSGGSQQGDAWTKREHAQEEYAVRQREMEKLKALKEKIAANEGQLAKDRKEMEELSKKHDRK</sequence>
<dbReference type="Gene3D" id="1.20.5.500">
    <property type="entry name" value="Single helix bin"/>
    <property type="match status" value="1"/>
</dbReference>
<evidence type="ECO:0000256" key="1">
    <source>
        <dbReference type="ARBA" id="ARBA00004173"/>
    </source>
</evidence>
<evidence type="ECO:0000256" key="4">
    <source>
        <dbReference type="RuleBase" id="RU368087"/>
    </source>
</evidence>
<accession>A0A6A7BX07</accession>
<dbReference type="Pfam" id="PF04568">
    <property type="entry name" value="IATP"/>
    <property type="match status" value="1"/>
</dbReference>
<keyword evidence="3" id="KW-0496">Mitochondrion</keyword>
<comment type="function">
    <text evidence="4">Inhibits the enzyme activity of ATPase.</text>
</comment>
<dbReference type="EMBL" id="MU005992">
    <property type="protein sequence ID" value="KAF2859527.1"/>
    <property type="molecule type" value="Genomic_DNA"/>
</dbReference>
<protein>
    <recommendedName>
        <fullName evidence="4">ATPase inhibitor, mitochondrial</fullName>
    </recommendedName>
</protein>
<evidence type="ECO:0000256" key="5">
    <source>
        <dbReference type="SAM" id="MobiDB-lite"/>
    </source>
</evidence>
<feature type="compositionally biased region" description="Basic and acidic residues" evidence="5">
    <location>
        <begin position="47"/>
        <end position="57"/>
    </location>
</feature>
<gene>
    <name evidence="6" type="ORF">K470DRAFT_249301</name>
</gene>
<dbReference type="Proteomes" id="UP000799421">
    <property type="component" value="Unassembled WGS sequence"/>
</dbReference>
<dbReference type="AlphaFoldDB" id="A0A6A7BX07"/>
<evidence type="ECO:0000313" key="6">
    <source>
        <dbReference type="EMBL" id="KAF2859527.1"/>
    </source>
</evidence>
<evidence type="ECO:0000313" key="7">
    <source>
        <dbReference type="Proteomes" id="UP000799421"/>
    </source>
</evidence>
<evidence type="ECO:0000256" key="2">
    <source>
        <dbReference type="ARBA" id="ARBA00010901"/>
    </source>
</evidence>
<comment type="similarity">
    <text evidence="2 4">Belongs to the ATPase inhibitor family.</text>
</comment>
<dbReference type="OrthoDB" id="5532350at2759"/>
<dbReference type="GO" id="GO:0005739">
    <property type="term" value="C:mitochondrion"/>
    <property type="evidence" value="ECO:0007669"/>
    <property type="project" value="UniProtKB-SubCell"/>
</dbReference>
<dbReference type="GO" id="GO:0042030">
    <property type="term" value="F:ATPase inhibitor activity"/>
    <property type="evidence" value="ECO:0007669"/>
    <property type="project" value="InterPro"/>
</dbReference>
<dbReference type="InterPro" id="IPR007648">
    <property type="entry name" value="ATPase_inhibitor_mt"/>
</dbReference>
<reference evidence="6" key="1">
    <citation type="journal article" date="2020" name="Stud. Mycol.">
        <title>101 Dothideomycetes genomes: a test case for predicting lifestyles and emergence of pathogens.</title>
        <authorList>
            <person name="Haridas S."/>
            <person name="Albert R."/>
            <person name="Binder M."/>
            <person name="Bloem J."/>
            <person name="Labutti K."/>
            <person name="Salamov A."/>
            <person name="Andreopoulos B."/>
            <person name="Baker S."/>
            <person name="Barry K."/>
            <person name="Bills G."/>
            <person name="Bluhm B."/>
            <person name="Cannon C."/>
            <person name="Castanera R."/>
            <person name="Culley D."/>
            <person name="Daum C."/>
            <person name="Ezra D."/>
            <person name="Gonzalez J."/>
            <person name="Henrissat B."/>
            <person name="Kuo A."/>
            <person name="Liang C."/>
            <person name="Lipzen A."/>
            <person name="Lutzoni F."/>
            <person name="Magnuson J."/>
            <person name="Mondo S."/>
            <person name="Nolan M."/>
            <person name="Ohm R."/>
            <person name="Pangilinan J."/>
            <person name="Park H.-J."/>
            <person name="Ramirez L."/>
            <person name="Alfaro M."/>
            <person name="Sun H."/>
            <person name="Tritt A."/>
            <person name="Yoshinaga Y."/>
            <person name="Zwiers L.-H."/>
            <person name="Turgeon B."/>
            <person name="Goodwin S."/>
            <person name="Spatafora J."/>
            <person name="Crous P."/>
            <person name="Grigoriev I."/>
        </authorList>
    </citation>
    <scope>NUCLEOTIDE SEQUENCE</scope>
    <source>
        <strain evidence="6">CBS 480.64</strain>
    </source>
</reference>
<comment type="subcellular location">
    <subcellularLocation>
        <location evidence="1">Mitochondrion</location>
    </subcellularLocation>
</comment>
<keyword evidence="7" id="KW-1185">Reference proteome</keyword>
<evidence type="ECO:0000256" key="3">
    <source>
        <dbReference type="ARBA" id="ARBA00023128"/>
    </source>
</evidence>
<feature type="region of interest" description="Disordered" evidence="5">
    <location>
        <begin position="21"/>
        <end position="57"/>
    </location>
</feature>
<feature type="region of interest" description="Disordered" evidence="5">
    <location>
        <begin position="76"/>
        <end position="98"/>
    </location>
</feature>
<proteinExistence type="inferred from homology"/>